<dbReference type="InterPro" id="IPR046764">
    <property type="entry name" value="L_lac_phage_MSP_N"/>
</dbReference>
<comment type="caution">
    <text evidence="2">The sequence shown here is derived from an EMBL/GenBank/DDBJ whole genome shotgun (WGS) entry which is preliminary data.</text>
</comment>
<reference evidence="2 3" key="1">
    <citation type="submission" date="2014-12" db="EMBL/GenBank/DDBJ databases">
        <title>Draft genome sequences of 10 type strains of Lactococcus.</title>
        <authorList>
            <person name="Sun Z."/>
            <person name="Zhong Z."/>
            <person name="Liu W."/>
            <person name="Zhang W."/>
            <person name="Zhang H."/>
        </authorList>
    </citation>
    <scope>NUCLEOTIDE SEQUENCE [LARGE SCALE GENOMIC DNA]</scope>
    <source>
        <strain evidence="2 3">JCM 16395</strain>
    </source>
</reference>
<evidence type="ECO:0000313" key="3">
    <source>
        <dbReference type="Proteomes" id="UP000218181"/>
    </source>
</evidence>
<protein>
    <recommendedName>
        <fullName evidence="1">Phage tail tube protein N-terminal domain-containing protein</fullName>
    </recommendedName>
</protein>
<dbReference type="AlphaFoldDB" id="A0A2A5RIG2"/>
<keyword evidence="3" id="KW-1185">Reference proteome</keyword>
<dbReference type="STRING" id="1291764.GCA_001311235_02800"/>
<proteinExistence type="predicted"/>
<gene>
    <name evidence="2" type="ORF">RT41_GL000645</name>
</gene>
<evidence type="ECO:0000259" key="1">
    <source>
        <dbReference type="Pfam" id="PF06488"/>
    </source>
</evidence>
<dbReference type="EMBL" id="JXJU01000019">
    <property type="protein sequence ID" value="PCR98861.1"/>
    <property type="molecule type" value="Genomic_DNA"/>
</dbReference>
<dbReference type="RefSeq" id="WP_096819099.1">
    <property type="nucleotide sequence ID" value="NZ_JXJU01000019.1"/>
</dbReference>
<dbReference type="Pfam" id="PF06488">
    <property type="entry name" value="L_lac_phage_MSP"/>
    <property type="match status" value="1"/>
</dbReference>
<name>A0A2A5RIG2_9LACT</name>
<sequence>MIKLKYGNRSITWGNEALITADYDRTGETFKNIELITGMVKAKAMEDKGSVTNYPADDMADHGSKRGASILEGELTLIQADPTFKVSMLGHIESENGFGTVPTGNYPKKAVQWVRRMQRKNKTTGALEQGYQILVYPNVQATGEITSESETDSQDGADAIEYVFPIQATASDFYAQTDAEGNSVYPPEAIYEVWGADATAFEAKLTAELFIFEPDTVLTAGTGA</sequence>
<dbReference type="Proteomes" id="UP000218181">
    <property type="component" value="Unassembled WGS sequence"/>
</dbReference>
<dbReference type="OrthoDB" id="2242574at2"/>
<evidence type="ECO:0000313" key="2">
    <source>
        <dbReference type="EMBL" id="PCR98861.1"/>
    </source>
</evidence>
<accession>A0A2A5RIG2</accession>
<organism evidence="2 3">
    <name type="scientific">Lactococcus fujiensis JCM 16395</name>
    <dbReference type="NCBI Taxonomy" id="1291764"/>
    <lineage>
        <taxon>Bacteria</taxon>
        <taxon>Bacillati</taxon>
        <taxon>Bacillota</taxon>
        <taxon>Bacilli</taxon>
        <taxon>Lactobacillales</taxon>
        <taxon>Streptococcaceae</taxon>
        <taxon>Lactococcus</taxon>
    </lineage>
</organism>
<feature type="domain" description="Phage tail tube protein N-terminal" evidence="1">
    <location>
        <begin position="1"/>
        <end position="220"/>
    </location>
</feature>